<dbReference type="InterPro" id="IPR012899">
    <property type="entry name" value="LTXXQ"/>
</dbReference>
<dbReference type="CDD" id="cd09916">
    <property type="entry name" value="CpxP_like"/>
    <property type="match status" value="1"/>
</dbReference>
<accession>W0V660</accession>
<keyword evidence="9" id="KW-1185">Reference proteome</keyword>
<sequence>MNHSKKPFNILLLAAALALPGAAWADQPPPPGGPGQHPGPAGAPPFMHRGPGQGPGFGHGFGHGFGGAQGQPPFLRGLDLSETQQDQVFAITHEQAPALREQHKAAAKARQELRALSRAAQFDEARAAALAQAEGQAIAAISLQRARSEQKILALLTPEQRKQLEQRFTGPQRGPRPQ</sequence>
<evidence type="ECO:0000256" key="5">
    <source>
        <dbReference type="SAM" id="Coils"/>
    </source>
</evidence>
<reference evidence="8 9" key="1">
    <citation type="journal article" date="2015" name="Genome Announc.">
        <title>Genome Sequence of Mushroom Soft-Rot Pathogen Janthinobacterium agaricidamnosum.</title>
        <authorList>
            <person name="Graupner K."/>
            <person name="Lackner G."/>
            <person name="Hertweck C."/>
        </authorList>
    </citation>
    <scope>NUCLEOTIDE SEQUENCE [LARGE SCALE GENOMIC DNA]</scope>
    <source>
        <strain evidence="9">NBRC 102515 / DSM 9628</strain>
    </source>
</reference>
<dbReference type="PANTHER" id="PTHR38102">
    <property type="entry name" value="PERIPLASMIC CHAPERONE SPY"/>
    <property type="match status" value="1"/>
</dbReference>
<comment type="similarity">
    <text evidence="2">Belongs to the CpxP/Spy family.</text>
</comment>
<proteinExistence type="inferred from homology"/>
<dbReference type="HOGENOM" id="CLU_128748_0_0_4"/>
<feature type="signal peptide" evidence="7">
    <location>
        <begin position="1"/>
        <end position="25"/>
    </location>
</feature>
<evidence type="ECO:0000256" key="2">
    <source>
        <dbReference type="ARBA" id="ARBA00008441"/>
    </source>
</evidence>
<dbReference type="Proteomes" id="UP000027604">
    <property type="component" value="Chromosome I"/>
</dbReference>
<dbReference type="GO" id="GO:0051082">
    <property type="term" value="F:unfolded protein binding"/>
    <property type="evidence" value="ECO:0007669"/>
    <property type="project" value="TreeGrafter"/>
</dbReference>
<dbReference type="PANTHER" id="PTHR38102:SF1">
    <property type="entry name" value="PERIPLASMIC CHAPERONE SPY"/>
    <property type="match status" value="1"/>
</dbReference>
<evidence type="ECO:0000313" key="8">
    <source>
        <dbReference type="EMBL" id="CDG82838.1"/>
    </source>
</evidence>
<dbReference type="PATRIC" id="fig|1349767.4.peg.3958"/>
<evidence type="ECO:0000256" key="6">
    <source>
        <dbReference type="SAM" id="MobiDB-lite"/>
    </source>
</evidence>
<evidence type="ECO:0000256" key="7">
    <source>
        <dbReference type="SAM" id="SignalP"/>
    </source>
</evidence>
<dbReference type="STRING" id="1349767.GJA_2204"/>
<feature type="coiled-coil region" evidence="5">
    <location>
        <begin position="99"/>
        <end position="126"/>
    </location>
</feature>
<dbReference type="Pfam" id="PF13801">
    <property type="entry name" value="Metal_resist"/>
    <property type="match status" value="1"/>
</dbReference>
<dbReference type="eggNOG" id="COG3678">
    <property type="taxonomic scope" value="Bacteria"/>
</dbReference>
<feature type="chain" id="PRO_5004798550" evidence="7">
    <location>
        <begin position="26"/>
        <end position="178"/>
    </location>
</feature>
<keyword evidence="5" id="KW-0175">Coiled coil</keyword>
<dbReference type="Gene3D" id="1.20.120.1490">
    <property type="match status" value="1"/>
</dbReference>
<dbReference type="KEGG" id="jag:GJA_2204"/>
<keyword evidence="4" id="KW-0574">Periplasm</keyword>
<dbReference type="AlphaFoldDB" id="W0V660"/>
<dbReference type="InterPro" id="IPR025961">
    <property type="entry name" value="Metal_resist"/>
</dbReference>
<organism evidence="8 9">
    <name type="scientific">Janthinobacterium agaricidamnosum NBRC 102515 = DSM 9628</name>
    <dbReference type="NCBI Taxonomy" id="1349767"/>
    <lineage>
        <taxon>Bacteria</taxon>
        <taxon>Pseudomonadati</taxon>
        <taxon>Pseudomonadota</taxon>
        <taxon>Betaproteobacteria</taxon>
        <taxon>Burkholderiales</taxon>
        <taxon>Oxalobacteraceae</taxon>
        <taxon>Janthinobacterium</taxon>
    </lineage>
</organism>
<gene>
    <name evidence="8" type="ORF">GJA_2204</name>
</gene>
<keyword evidence="3 7" id="KW-0732">Signal</keyword>
<dbReference type="RefSeq" id="WP_242404506.1">
    <property type="nucleotide sequence ID" value="NZ_BCTH01000078.1"/>
</dbReference>
<feature type="region of interest" description="Disordered" evidence="6">
    <location>
        <begin position="159"/>
        <end position="178"/>
    </location>
</feature>
<evidence type="ECO:0000256" key="4">
    <source>
        <dbReference type="ARBA" id="ARBA00022764"/>
    </source>
</evidence>
<dbReference type="GO" id="GO:0030288">
    <property type="term" value="C:outer membrane-bounded periplasmic space"/>
    <property type="evidence" value="ECO:0007669"/>
    <property type="project" value="TreeGrafter"/>
</dbReference>
<dbReference type="InterPro" id="IPR052211">
    <property type="entry name" value="Cpx_auxiliary_protein"/>
</dbReference>
<dbReference type="EMBL" id="HG322949">
    <property type="protein sequence ID" value="CDG82838.1"/>
    <property type="molecule type" value="Genomic_DNA"/>
</dbReference>
<name>W0V660_9BURK</name>
<evidence type="ECO:0000256" key="1">
    <source>
        <dbReference type="ARBA" id="ARBA00004418"/>
    </source>
</evidence>
<evidence type="ECO:0000256" key="3">
    <source>
        <dbReference type="ARBA" id="ARBA00022729"/>
    </source>
</evidence>
<feature type="compositionally biased region" description="Gly residues" evidence="6">
    <location>
        <begin position="51"/>
        <end position="69"/>
    </location>
</feature>
<comment type="subcellular location">
    <subcellularLocation>
        <location evidence="1">Periplasm</location>
    </subcellularLocation>
</comment>
<protein>
    <submittedName>
        <fullName evidence="8">LTXXQ motif family protein</fullName>
    </submittedName>
</protein>
<evidence type="ECO:0000313" key="9">
    <source>
        <dbReference type="Proteomes" id="UP000027604"/>
    </source>
</evidence>
<feature type="region of interest" description="Disordered" evidence="6">
    <location>
        <begin position="24"/>
        <end position="76"/>
    </location>
</feature>